<feature type="region of interest" description="Disordered" evidence="1">
    <location>
        <begin position="1"/>
        <end position="37"/>
    </location>
</feature>
<comment type="caution">
    <text evidence="3">The sequence shown here is derived from an EMBL/GenBank/DDBJ whole genome shotgun (WGS) entry which is preliminary data.</text>
</comment>
<proteinExistence type="predicted"/>
<dbReference type="AlphaFoldDB" id="A0A1E5VVQ1"/>
<dbReference type="GO" id="GO:0016787">
    <property type="term" value="F:hydrolase activity"/>
    <property type="evidence" value="ECO:0007669"/>
    <property type="project" value="InterPro"/>
</dbReference>
<dbReference type="Pfam" id="PF07859">
    <property type="entry name" value="Abhydrolase_3"/>
    <property type="match status" value="1"/>
</dbReference>
<dbReference type="SUPFAM" id="SSF53474">
    <property type="entry name" value="alpha/beta-Hydrolases"/>
    <property type="match status" value="1"/>
</dbReference>
<dbReference type="STRING" id="888268.A0A1E5VVQ1"/>
<dbReference type="OrthoDB" id="408631at2759"/>
<dbReference type="EMBL" id="LWDX02028328">
    <property type="protein sequence ID" value="OEL29159.1"/>
    <property type="molecule type" value="Genomic_DNA"/>
</dbReference>
<sequence length="113" mass="11817">MDGDGDLHPVPDAAGVRPAVAAGAAPGHHADPLANSFGPESPKLGGVALQPMLVVAAELDLLRDREADYVAWPKAMGKPVEFVQFKGQHHGFFVVEPAGEAGSEVVRLVELFV</sequence>
<feature type="domain" description="Alpha/beta hydrolase fold-3" evidence="2">
    <location>
        <begin position="29"/>
        <end position="93"/>
    </location>
</feature>
<dbReference type="InterPro" id="IPR029058">
    <property type="entry name" value="AB_hydrolase_fold"/>
</dbReference>
<dbReference type="Proteomes" id="UP000095767">
    <property type="component" value="Unassembled WGS sequence"/>
</dbReference>
<keyword evidence="4" id="KW-1185">Reference proteome</keyword>
<accession>A0A1E5VVQ1</accession>
<evidence type="ECO:0000313" key="4">
    <source>
        <dbReference type="Proteomes" id="UP000095767"/>
    </source>
</evidence>
<reference evidence="3 4" key="1">
    <citation type="submission" date="2016-09" db="EMBL/GenBank/DDBJ databases">
        <title>The draft genome of Dichanthelium oligosanthes: A C3 panicoid grass species.</title>
        <authorList>
            <person name="Studer A.J."/>
            <person name="Schnable J.C."/>
            <person name="Brutnell T.P."/>
        </authorList>
    </citation>
    <scope>NUCLEOTIDE SEQUENCE [LARGE SCALE GENOMIC DNA]</scope>
    <source>
        <strain evidence="4">cv. Kellogg 1175</strain>
        <tissue evidence="3">Leaf</tissue>
    </source>
</reference>
<organism evidence="3 4">
    <name type="scientific">Dichanthelium oligosanthes</name>
    <dbReference type="NCBI Taxonomy" id="888268"/>
    <lineage>
        <taxon>Eukaryota</taxon>
        <taxon>Viridiplantae</taxon>
        <taxon>Streptophyta</taxon>
        <taxon>Embryophyta</taxon>
        <taxon>Tracheophyta</taxon>
        <taxon>Spermatophyta</taxon>
        <taxon>Magnoliopsida</taxon>
        <taxon>Liliopsida</taxon>
        <taxon>Poales</taxon>
        <taxon>Poaceae</taxon>
        <taxon>PACMAD clade</taxon>
        <taxon>Panicoideae</taxon>
        <taxon>Panicodae</taxon>
        <taxon>Paniceae</taxon>
        <taxon>Dichantheliinae</taxon>
        <taxon>Dichanthelium</taxon>
    </lineage>
</organism>
<evidence type="ECO:0000259" key="2">
    <source>
        <dbReference type="Pfam" id="PF07859"/>
    </source>
</evidence>
<gene>
    <name evidence="3" type="ORF">BAE44_0009822</name>
</gene>
<dbReference type="Gene3D" id="3.40.50.1820">
    <property type="entry name" value="alpha/beta hydrolase"/>
    <property type="match status" value="1"/>
</dbReference>
<feature type="compositionally biased region" description="Low complexity" evidence="1">
    <location>
        <begin position="10"/>
        <end position="27"/>
    </location>
</feature>
<name>A0A1E5VVQ1_9POAL</name>
<protein>
    <recommendedName>
        <fullName evidence="2">Alpha/beta hydrolase fold-3 domain-containing protein</fullName>
    </recommendedName>
</protein>
<evidence type="ECO:0000256" key="1">
    <source>
        <dbReference type="SAM" id="MobiDB-lite"/>
    </source>
</evidence>
<evidence type="ECO:0000313" key="3">
    <source>
        <dbReference type="EMBL" id="OEL29159.1"/>
    </source>
</evidence>
<dbReference type="InterPro" id="IPR013094">
    <property type="entry name" value="AB_hydrolase_3"/>
</dbReference>